<dbReference type="InterPro" id="IPR005135">
    <property type="entry name" value="Endo/exonuclease/phosphatase"/>
</dbReference>
<dbReference type="PANTHER" id="PTHR16320:SF23">
    <property type="entry name" value="SPHINGOMYELINASE C 1"/>
    <property type="match status" value="1"/>
</dbReference>
<dbReference type="OrthoDB" id="338539at2"/>
<protein>
    <submittedName>
        <fullName evidence="5">Phospholipase</fullName>
    </submittedName>
</protein>
<proteinExistence type="predicted"/>
<dbReference type="GO" id="GO:0004767">
    <property type="term" value="F:sphingomyelin phosphodiesterase activity"/>
    <property type="evidence" value="ECO:0007669"/>
    <property type="project" value="InterPro"/>
</dbReference>
<evidence type="ECO:0000259" key="4">
    <source>
        <dbReference type="Pfam" id="PF03372"/>
    </source>
</evidence>
<dbReference type="InterPro" id="IPR036691">
    <property type="entry name" value="Endo/exonu/phosph_ase_sf"/>
</dbReference>
<dbReference type="InterPro" id="IPR017766">
    <property type="entry name" value="Sphingomyelinase/PLipase_C"/>
</dbReference>
<gene>
    <name evidence="5" type="ORF">D5018_09110</name>
</gene>
<dbReference type="PANTHER" id="PTHR16320">
    <property type="entry name" value="SPHINGOMYELINASE FAMILY MEMBER"/>
    <property type="match status" value="1"/>
</dbReference>
<evidence type="ECO:0000256" key="1">
    <source>
        <dbReference type="ARBA" id="ARBA00022729"/>
    </source>
</evidence>
<dbReference type="CDD" id="cd09078">
    <property type="entry name" value="nSMase"/>
    <property type="match status" value="1"/>
</dbReference>
<dbReference type="AlphaFoldDB" id="A0A3L8PXK8"/>
<dbReference type="Proteomes" id="UP000281474">
    <property type="component" value="Unassembled WGS sequence"/>
</dbReference>
<keyword evidence="1 3" id="KW-0732">Signal</keyword>
<keyword evidence="2" id="KW-0378">Hydrolase</keyword>
<evidence type="ECO:0000256" key="2">
    <source>
        <dbReference type="ARBA" id="ARBA00022801"/>
    </source>
</evidence>
<feature type="domain" description="Endonuclease/exonuclease/phosphatase" evidence="4">
    <location>
        <begin position="148"/>
        <end position="394"/>
    </location>
</feature>
<feature type="signal peptide" evidence="3">
    <location>
        <begin position="1"/>
        <end position="27"/>
    </location>
</feature>
<evidence type="ECO:0000313" key="5">
    <source>
        <dbReference type="EMBL" id="RLV60060.1"/>
    </source>
</evidence>
<evidence type="ECO:0000313" key="6">
    <source>
        <dbReference type="Proteomes" id="UP000281474"/>
    </source>
</evidence>
<evidence type="ECO:0000256" key="3">
    <source>
        <dbReference type="SAM" id="SignalP"/>
    </source>
</evidence>
<dbReference type="Pfam" id="PF03372">
    <property type="entry name" value="Exo_endo_phos"/>
    <property type="match status" value="1"/>
</dbReference>
<dbReference type="EMBL" id="QZEI01000022">
    <property type="protein sequence ID" value="RLV60060.1"/>
    <property type="molecule type" value="Genomic_DNA"/>
</dbReference>
<feature type="chain" id="PRO_5018171916" evidence="3">
    <location>
        <begin position="28"/>
        <end position="409"/>
    </location>
</feature>
<dbReference type="RefSeq" id="WP_121838695.1">
    <property type="nucleotide sequence ID" value="NZ_ML014771.1"/>
</dbReference>
<name>A0A3L8PXK8_9GAMM</name>
<dbReference type="SUPFAM" id="SSF56219">
    <property type="entry name" value="DNase I-like"/>
    <property type="match status" value="1"/>
</dbReference>
<organism evidence="5 6">
    <name type="scientific">Parashewanella curva</name>
    <dbReference type="NCBI Taxonomy" id="2338552"/>
    <lineage>
        <taxon>Bacteria</taxon>
        <taxon>Pseudomonadati</taxon>
        <taxon>Pseudomonadota</taxon>
        <taxon>Gammaproteobacteria</taxon>
        <taxon>Alteromonadales</taxon>
        <taxon>Shewanellaceae</taxon>
        <taxon>Parashewanella</taxon>
    </lineage>
</organism>
<comment type="caution">
    <text evidence="5">The sequence shown here is derived from an EMBL/GenBank/DDBJ whole genome shotgun (WGS) entry which is preliminary data.</text>
</comment>
<accession>A0A3L8PXK8</accession>
<dbReference type="InterPro" id="IPR038772">
    <property type="entry name" value="Sph/SMPD2-like"/>
</dbReference>
<keyword evidence="6" id="KW-1185">Reference proteome</keyword>
<reference evidence="5 6" key="1">
    <citation type="submission" date="2018-09" db="EMBL/GenBank/DDBJ databases">
        <title>Phylogeny of the Shewanellaceae, and recommendation for two new genera, Pseudoshewanella and Parashewanella.</title>
        <authorList>
            <person name="Wang G."/>
        </authorList>
    </citation>
    <scope>NUCLEOTIDE SEQUENCE [LARGE SCALE GENOMIC DNA]</scope>
    <source>
        <strain evidence="5 6">C51</strain>
    </source>
</reference>
<dbReference type="Gene3D" id="3.60.10.10">
    <property type="entry name" value="Endonuclease/exonuclease/phosphatase"/>
    <property type="match status" value="1"/>
</dbReference>
<sequence>MKLALPKLVVFSYLSLLLFSSINIAEAQEYDTYLANNTTQQQCSMQALHEGVFYIIKDVLSSKECTIGNVNVSFIAKVGQDGKVQAGIKTPNNEIPMSNSTEIRRIQIHNQNDLYELSEKITNNVPTFAITKQPNNQFISDANKLSILTYNLWGTSIYGSKKVSERFNEMPKYFHNYDVLAFEEQFDVKPTQALHSALKSEYPYQTEKVKQSGRLLSAGIYILSRYPIIKQSSIVYHSCSGLQCFASKGGLYVEINKNGQKYHIFDTHTQSGDKDKEVNARKSQVKELAQFIKSQGIPDDEPIIIAGDFNIAMHKQQADYDEMLTTLNATHPDSSGYPLTYDTSVNKWADPVQAYFDYLMYGNDHLLPISASLKVIAPRSTTDSLWNYWDLSDHFAVEGVFEFATPAQN</sequence>
<dbReference type="GO" id="GO:0005576">
    <property type="term" value="C:extracellular region"/>
    <property type="evidence" value="ECO:0007669"/>
    <property type="project" value="InterPro"/>
</dbReference>